<dbReference type="RefSeq" id="WP_198274890.1">
    <property type="nucleotide sequence ID" value="NZ_BAAAIF010000018.1"/>
</dbReference>
<feature type="compositionally biased region" description="Basic residues" evidence="1">
    <location>
        <begin position="8"/>
        <end position="21"/>
    </location>
</feature>
<reference evidence="2 3" key="1">
    <citation type="submission" date="2020-12" db="EMBL/GenBank/DDBJ databases">
        <authorList>
            <person name="Kusuma A.B."/>
            <person name="Nouioui I."/>
            <person name="Goodfellow M."/>
        </authorList>
    </citation>
    <scope>NUCLEOTIDE SEQUENCE [LARGE SCALE GENOMIC DNA]</scope>
    <source>
        <strain evidence="2 3">DSM 41764</strain>
    </source>
</reference>
<name>A0ABS0R2M0_9ACTN</name>
<keyword evidence="3" id="KW-1185">Reference proteome</keyword>
<sequence>MPTSHGVLTRRHHLHPARSRHQVLDARSLADRHRHGTRTLRPLAWKPPNSPARSPTSLWRTLPKPGRAPGATTAITRLRLPTSLELRQQIDVIHLHA</sequence>
<evidence type="ECO:0000313" key="3">
    <source>
        <dbReference type="Proteomes" id="UP000638849"/>
    </source>
</evidence>
<proteinExistence type="predicted"/>
<comment type="caution">
    <text evidence="2">The sequence shown here is derived from an EMBL/GenBank/DDBJ whole genome shotgun (WGS) entry which is preliminary data.</text>
</comment>
<accession>A0ABS0R2M0</accession>
<evidence type="ECO:0000256" key="1">
    <source>
        <dbReference type="SAM" id="MobiDB-lite"/>
    </source>
</evidence>
<dbReference type="EMBL" id="JAEEAQ010000005">
    <property type="protein sequence ID" value="MBI0311601.1"/>
    <property type="molecule type" value="Genomic_DNA"/>
</dbReference>
<dbReference type="Proteomes" id="UP000638849">
    <property type="component" value="Unassembled WGS sequence"/>
</dbReference>
<organism evidence="2 3">
    <name type="scientific">Streptomyces javensis</name>
    <dbReference type="NCBI Taxonomy" id="114698"/>
    <lineage>
        <taxon>Bacteria</taxon>
        <taxon>Bacillati</taxon>
        <taxon>Actinomycetota</taxon>
        <taxon>Actinomycetes</taxon>
        <taxon>Kitasatosporales</taxon>
        <taxon>Streptomycetaceae</taxon>
        <taxon>Streptomyces</taxon>
        <taxon>Streptomyces violaceusniger group</taxon>
    </lineage>
</organism>
<feature type="region of interest" description="Disordered" evidence="1">
    <location>
        <begin position="1"/>
        <end position="71"/>
    </location>
</feature>
<gene>
    <name evidence="2" type="ORF">JBF12_00830</name>
</gene>
<feature type="compositionally biased region" description="Basic and acidic residues" evidence="1">
    <location>
        <begin position="22"/>
        <end position="31"/>
    </location>
</feature>
<evidence type="ECO:0000313" key="2">
    <source>
        <dbReference type="EMBL" id="MBI0311601.1"/>
    </source>
</evidence>
<protein>
    <submittedName>
        <fullName evidence="2">Uncharacterized protein</fullName>
    </submittedName>
</protein>